<dbReference type="Proteomes" id="UP000248987">
    <property type="component" value="Unassembled WGS sequence"/>
</dbReference>
<keyword evidence="1" id="KW-0732">Signal</keyword>
<dbReference type="RefSeq" id="WP_066435370.1">
    <property type="nucleotide sequence ID" value="NZ_LZRN01000026.1"/>
</dbReference>
<dbReference type="OrthoDB" id="1418179at2"/>
<organism evidence="2 3">
    <name type="scientific">Gelidibacter algens</name>
    <dbReference type="NCBI Taxonomy" id="49280"/>
    <lineage>
        <taxon>Bacteria</taxon>
        <taxon>Pseudomonadati</taxon>
        <taxon>Bacteroidota</taxon>
        <taxon>Flavobacteriia</taxon>
        <taxon>Flavobacteriales</taxon>
        <taxon>Flavobacteriaceae</taxon>
        <taxon>Gelidibacter</taxon>
    </lineage>
</organism>
<name>A0A1A7R2I4_9FLAO</name>
<dbReference type="STRING" id="49280.A9996_12375"/>
<evidence type="ECO:0000313" key="2">
    <source>
        <dbReference type="EMBL" id="RAJ19837.1"/>
    </source>
</evidence>
<reference evidence="2 3" key="1">
    <citation type="submission" date="2018-06" db="EMBL/GenBank/DDBJ databases">
        <title>Genomic Encyclopedia of Archaeal and Bacterial Type Strains, Phase II (KMG-II): from individual species to whole genera.</title>
        <authorList>
            <person name="Goeker M."/>
        </authorList>
    </citation>
    <scope>NUCLEOTIDE SEQUENCE [LARGE SCALE GENOMIC DNA]</scope>
    <source>
        <strain evidence="2 3">DSM 12408</strain>
    </source>
</reference>
<dbReference type="EMBL" id="QLLQ01000018">
    <property type="protein sequence ID" value="RAJ19837.1"/>
    <property type="molecule type" value="Genomic_DNA"/>
</dbReference>
<feature type="signal peptide" evidence="1">
    <location>
        <begin position="1"/>
        <end position="18"/>
    </location>
</feature>
<keyword evidence="3" id="KW-1185">Reference proteome</keyword>
<gene>
    <name evidence="2" type="ORF">LX77_03358</name>
</gene>
<accession>A0A1A7R2I4</accession>
<evidence type="ECO:0000256" key="1">
    <source>
        <dbReference type="SAM" id="SignalP"/>
    </source>
</evidence>
<dbReference type="AlphaFoldDB" id="A0A1A7R2I4"/>
<sequence>MKKSLFILMLLSIEFLTAQSVAKVENHRSQAMDVVLFTFGMDQPISIGTLSKSGELNIKLPEDINQISDEAKENSMNDADYTLFSNCGGGEEMLSEDENMKAAKAGYVSLSTKENGYSGLLFMVTDENLVPWLEAYGNIDAVLGSYFEVVYMASDFNFKGECTSTLTVSETDSIVTQYTYDLKLKAGFNFIEYKIETLEKHEMPTPYGENESEMIDKPIKVSVSSSQTALPNTKWFVKYF</sequence>
<evidence type="ECO:0008006" key="4">
    <source>
        <dbReference type="Google" id="ProtNLM"/>
    </source>
</evidence>
<evidence type="ECO:0000313" key="3">
    <source>
        <dbReference type="Proteomes" id="UP000248987"/>
    </source>
</evidence>
<proteinExistence type="predicted"/>
<comment type="caution">
    <text evidence="2">The sequence shown here is derived from an EMBL/GenBank/DDBJ whole genome shotgun (WGS) entry which is preliminary data.</text>
</comment>
<feature type="chain" id="PRO_5030025529" description="GLPGLI family protein" evidence="1">
    <location>
        <begin position="19"/>
        <end position="240"/>
    </location>
</feature>
<protein>
    <recommendedName>
        <fullName evidence="4">GLPGLI family protein</fullName>
    </recommendedName>
</protein>